<dbReference type="AlphaFoldDB" id="A0A4Q0XFM5"/>
<dbReference type="EMBL" id="SDDZ01000007">
    <property type="protein sequence ID" value="RXJ49483.1"/>
    <property type="molecule type" value="Genomic_DNA"/>
</dbReference>
<sequence>MKQFKILTLVLVAMLTFNCSSDDDSPAPQPTAHELLMSGKWLITSTTGVTLDNCMKMSYFHFTTQDTLISESFNTGDDGKCQSDGTSVVKYTLIDNDKKLRIDLGDGDDVIMSIESISESKLILKSQDLTTTLEKKN</sequence>
<dbReference type="RefSeq" id="WP_129017884.1">
    <property type="nucleotide sequence ID" value="NZ_SDDZ01000007.1"/>
</dbReference>
<evidence type="ECO:0000259" key="2">
    <source>
        <dbReference type="Pfam" id="PF13648"/>
    </source>
</evidence>
<organism evidence="3 4">
    <name type="scientific">Gelidibacter gilvus</name>
    <dbReference type="NCBI Taxonomy" id="59602"/>
    <lineage>
        <taxon>Bacteria</taxon>
        <taxon>Pseudomonadati</taxon>
        <taxon>Bacteroidota</taxon>
        <taxon>Flavobacteriia</taxon>
        <taxon>Flavobacteriales</taxon>
        <taxon>Flavobacteriaceae</taxon>
        <taxon>Gelidibacter</taxon>
    </lineage>
</organism>
<accession>A0A4Q0XFM5</accession>
<feature type="domain" description="Lipocalin-like" evidence="2">
    <location>
        <begin position="37"/>
        <end position="124"/>
    </location>
</feature>
<protein>
    <recommendedName>
        <fullName evidence="2">Lipocalin-like domain-containing protein</fullName>
    </recommendedName>
</protein>
<feature type="chain" id="PRO_5020319265" description="Lipocalin-like domain-containing protein" evidence="1">
    <location>
        <begin position="22"/>
        <end position="137"/>
    </location>
</feature>
<feature type="signal peptide" evidence="1">
    <location>
        <begin position="1"/>
        <end position="21"/>
    </location>
</feature>
<proteinExistence type="predicted"/>
<evidence type="ECO:0000313" key="4">
    <source>
        <dbReference type="Proteomes" id="UP000289792"/>
    </source>
</evidence>
<dbReference type="OrthoDB" id="1441559at2"/>
<name>A0A4Q0XFM5_9FLAO</name>
<keyword evidence="4" id="KW-1185">Reference proteome</keyword>
<comment type="caution">
    <text evidence="3">The sequence shown here is derived from an EMBL/GenBank/DDBJ whole genome shotgun (WGS) entry which is preliminary data.</text>
</comment>
<dbReference type="InterPro" id="IPR024311">
    <property type="entry name" value="Lipocalin-like"/>
</dbReference>
<evidence type="ECO:0000256" key="1">
    <source>
        <dbReference type="SAM" id="SignalP"/>
    </source>
</evidence>
<reference evidence="3 4" key="1">
    <citation type="submission" date="2019-01" db="EMBL/GenBank/DDBJ databases">
        <title>Genome sequence of the Antarctic species Gelidibacter gilvus ACAM 158(T).</title>
        <authorList>
            <person name="Bowman J.P."/>
        </authorList>
    </citation>
    <scope>NUCLEOTIDE SEQUENCE [LARGE SCALE GENOMIC DNA]</scope>
    <source>
        <strain evidence="3 4">IC158</strain>
    </source>
</reference>
<gene>
    <name evidence="3" type="ORF">ESZ48_12805</name>
</gene>
<evidence type="ECO:0000313" key="3">
    <source>
        <dbReference type="EMBL" id="RXJ49483.1"/>
    </source>
</evidence>
<keyword evidence="1" id="KW-0732">Signal</keyword>
<dbReference type="Pfam" id="PF13648">
    <property type="entry name" value="Lipocalin_4"/>
    <property type="match status" value="1"/>
</dbReference>
<dbReference type="Proteomes" id="UP000289792">
    <property type="component" value="Unassembled WGS sequence"/>
</dbReference>